<evidence type="ECO:0000256" key="7">
    <source>
        <dbReference type="ARBA" id="ARBA00022842"/>
    </source>
</evidence>
<evidence type="ECO:0000313" key="12">
    <source>
        <dbReference type="EMBL" id="MBL6457002.1"/>
    </source>
</evidence>
<keyword evidence="5" id="KW-0479">Metal-binding</keyword>
<dbReference type="GO" id="GO:0016787">
    <property type="term" value="F:hydrolase activity"/>
    <property type="evidence" value="ECO:0007669"/>
    <property type="project" value="UniProtKB-KW"/>
</dbReference>
<dbReference type="Gene3D" id="3.90.79.20">
    <property type="match status" value="1"/>
</dbReference>
<evidence type="ECO:0000256" key="3">
    <source>
        <dbReference type="ARBA" id="ARBA00009595"/>
    </source>
</evidence>
<dbReference type="PROSITE" id="PS00893">
    <property type="entry name" value="NUDIX_BOX"/>
    <property type="match status" value="1"/>
</dbReference>
<dbReference type="InterPro" id="IPR015376">
    <property type="entry name" value="Znr_NADH_PPase"/>
</dbReference>
<keyword evidence="13" id="KW-1185">Reference proteome</keyword>
<dbReference type="Proteomes" id="UP000606490">
    <property type="component" value="Unassembled WGS sequence"/>
</dbReference>
<comment type="similarity">
    <text evidence="3">Belongs to the Nudix hydrolase family. NudC subfamily.</text>
</comment>
<comment type="catalytic activity">
    <reaction evidence="9">
        <text>a 5'-end NAD(+)-phospho-ribonucleoside in mRNA + H2O = a 5'-end phospho-adenosine-phospho-ribonucleoside in mRNA + beta-nicotinamide D-ribonucleotide + 2 H(+)</text>
        <dbReference type="Rhea" id="RHEA:60876"/>
        <dbReference type="Rhea" id="RHEA-COMP:15698"/>
        <dbReference type="Rhea" id="RHEA-COMP:15719"/>
        <dbReference type="ChEBI" id="CHEBI:14649"/>
        <dbReference type="ChEBI" id="CHEBI:15377"/>
        <dbReference type="ChEBI" id="CHEBI:15378"/>
        <dbReference type="ChEBI" id="CHEBI:144029"/>
        <dbReference type="ChEBI" id="CHEBI:144051"/>
    </reaction>
    <physiologicalReaction direction="left-to-right" evidence="9">
        <dbReference type="Rhea" id="RHEA:60877"/>
    </physiologicalReaction>
</comment>
<sequence>MRPIPASRPNAYSGSPLDRASNRREDAEFIASALASPETLFTPVWRSRSLMKGVQEGKPEAVLLTGAAAEAVRMAGGPWAFLGFWEGRPVFAVDCSAAEDPLPLLPEGMGAFTDLRAVAGLLPPGEASVLAHARGLMHWRTRHRFCGVCGAGCEPRSAGNAMACTGCGTQHFPRTDPAVIMLVVREGRCLLGHSTRFPNSVMYSTLAGFVEPGETLEEAVQREVAEEAGIAVGAVHYHSSQPWPFPASIMLGFHAEGLSDEITIDPEELRDARWFTREQIRNPEAHGFALPRADSIARRLIEDWLAGEEPA</sequence>
<keyword evidence="7" id="KW-0460">Magnesium</keyword>
<dbReference type="PANTHER" id="PTHR42904:SF6">
    <property type="entry name" value="NAD-CAPPED RNA HYDROLASE NUDT12"/>
    <property type="match status" value="1"/>
</dbReference>
<dbReference type="NCBIfam" id="NF001299">
    <property type="entry name" value="PRK00241.1"/>
    <property type="match status" value="1"/>
</dbReference>
<keyword evidence="8" id="KW-0520">NAD</keyword>
<dbReference type="RefSeq" id="WP_202826747.1">
    <property type="nucleotide sequence ID" value="NZ_JAEUXJ010000007.1"/>
</dbReference>
<dbReference type="PANTHER" id="PTHR42904">
    <property type="entry name" value="NUDIX HYDROLASE, NUDC SUBFAMILY"/>
    <property type="match status" value="1"/>
</dbReference>
<organism evidence="12 13">
    <name type="scientific">Belnapia mucosa</name>
    <dbReference type="NCBI Taxonomy" id="2804532"/>
    <lineage>
        <taxon>Bacteria</taxon>
        <taxon>Pseudomonadati</taxon>
        <taxon>Pseudomonadota</taxon>
        <taxon>Alphaproteobacteria</taxon>
        <taxon>Acetobacterales</taxon>
        <taxon>Roseomonadaceae</taxon>
        <taxon>Belnapia</taxon>
    </lineage>
</organism>
<dbReference type="InterPro" id="IPR015375">
    <property type="entry name" value="NADH_PPase-like_N"/>
</dbReference>
<dbReference type="SUPFAM" id="SSF55811">
    <property type="entry name" value="Nudix"/>
    <property type="match status" value="1"/>
</dbReference>
<dbReference type="Pfam" id="PF09297">
    <property type="entry name" value="Zn_ribbon_NUD"/>
    <property type="match status" value="1"/>
</dbReference>
<comment type="caution">
    <text evidence="12">The sequence shown here is derived from an EMBL/GenBank/DDBJ whole genome shotgun (WGS) entry which is preliminary data.</text>
</comment>
<evidence type="ECO:0000256" key="2">
    <source>
        <dbReference type="ARBA" id="ARBA00001947"/>
    </source>
</evidence>
<evidence type="ECO:0000256" key="6">
    <source>
        <dbReference type="ARBA" id="ARBA00022801"/>
    </source>
</evidence>
<evidence type="ECO:0000313" key="13">
    <source>
        <dbReference type="Proteomes" id="UP000606490"/>
    </source>
</evidence>
<evidence type="ECO:0000259" key="11">
    <source>
        <dbReference type="PROSITE" id="PS51462"/>
    </source>
</evidence>
<comment type="cofactor">
    <cofactor evidence="1">
        <name>Mg(2+)</name>
        <dbReference type="ChEBI" id="CHEBI:18420"/>
    </cofactor>
</comment>
<protein>
    <recommendedName>
        <fullName evidence="4">NAD(+) diphosphatase</fullName>
        <ecNumber evidence="4">3.6.1.22</ecNumber>
    </recommendedName>
</protein>
<evidence type="ECO:0000256" key="5">
    <source>
        <dbReference type="ARBA" id="ARBA00022723"/>
    </source>
</evidence>
<dbReference type="InterPro" id="IPR050241">
    <property type="entry name" value="NAD-cap_RNA_hydrolase_NudC"/>
</dbReference>
<keyword evidence="6 10" id="KW-0378">Hydrolase</keyword>
<accession>A0ABS1V5W9</accession>
<dbReference type="InterPro" id="IPR000086">
    <property type="entry name" value="NUDIX_hydrolase_dom"/>
</dbReference>
<dbReference type="Pfam" id="PF00293">
    <property type="entry name" value="NUDIX"/>
    <property type="match status" value="1"/>
</dbReference>
<proteinExistence type="inferred from homology"/>
<dbReference type="InterPro" id="IPR020476">
    <property type="entry name" value="Nudix_hydrolase"/>
</dbReference>
<comment type="cofactor">
    <cofactor evidence="2">
        <name>Zn(2+)</name>
        <dbReference type="ChEBI" id="CHEBI:29105"/>
    </cofactor>
</comment>
<dbReference type="Pfam" id="PF09296">
    <property type="entry name" value="NUDIX-like"/>
    <property type="match status" value="1"/>
</dbReference>
<dbReference type="EMBL" id="JAEUXJ010000007">
    <property type="protein sequence ID" value="MBL6457002.1"/>
    <property type="molecule type" value="Genomic_DNA"/>
</dbReference>
<name>A0ABS1V5W9_9PROT</name>
<dbReference type="Gene3D" id="3.90.79.10">
    <property type="entry name" value="Nucleoside Triphosphate Pyrophosphohydrolase"/>
    <property type="match status" value="1"/>
</dbReference>
<evidence type="ECO:0000256" key="10">
    <source>
        <dbReference type="RuleBase" id="RU003476"/>
    </source>
</evidence>
<dbReference type="CDD" id="cd03429">
    <property type="entry name" value="NUDIX_NADH_pyrophosphatase_Nudt13"/>
    <property type="match status" value="1"/>
</dbReference>
<evidence type="ECO:0000256" key="1">
    <source>
        <dbReference type="ARBA" id="ARBA00001946"/>
    </source>
</evidence>
<evidence type="ECO:0000256" key="9">
    <source>
        <dbReference type="ARBA" id="ARBA00023679"/>
    </source>
</evidence>
<evidence type="ECO:0000256" key="4">
    <source>
        <dbReference type="ARBA" id="ARBA00012381"/>
    </source>
</evidence>
<feature type="domain" description="Nudix hydrolase" evidence="11">
    <location>
        <begin position="173"/>
        <end position="298"/>
    </location>
</feature>
<dbReference type="InterPro" id="IPR049734">
    <property type="entry name" value="NudC-like_C"/>
</dbReference>
<dbReference type="EC" id="3.6.1.22" evidence="4"/>
<gene>
    <name evidence="12" type="primary">nudC</name>
    <name evidence="12" type="ORF">JMJ55_16825</name>
</gene>
<dbReference type="InterPro" id="IPR020084">
    <property type="entry name" value="NUDIX_hydrolase_CS"/>
</dbReference>
<reference evidence="12 13" key="1">
    <citation type="submission" date="2021-01" db="EMBL/GenBank/DDBJ databases">
        <title>Belnapia mucosa sp. nov. and Belnapia arida sp. nov., isolated from the Tabernas Desert (Almeria, Spain).</title>
        <authorList>
            <person name="Molina-Menor E."/>
            <person name="Vidal-Verdu A."/>
            <person name="Calonge A."/>
            <person name="Satari L."/>
            <person name="Pereto Magraner J."/>
            <person name="Porcar Miralles M."/>
        </authorList>
    </citation>
    <scope>NUCLEOTIDE SEQUENCE [LARGE SCALE GENOMIC DNA]</scope>
    <source>
        <strain evidence="12 13">T6</strain>
    </source>
</reference>
<dbReference type="PROSITE" id="PS51462">
    <property type="entry name" value="NUDIX"/>
    <property type="match status" value="1"/>
</dbReference>
<dbReference type="PRINTS" id="PR00502">
    <property type="entry name" value="NUDIXFAMILY"/>
</dbReference>
<evidence type="ECO:0000256" key="8">
    <source>
        <dbReference type="ARBA" id="ARBA00023027"/>
    </source>
</evidence>
<dbReference type="InterPro" id="IPR015797">
    <property type="entry name" value="NUDIX_hydrolase-like_dom_sf"/>
</dbReference>